<dbReference type="PANTHER" id="PTHR46085">
    <property type="entry name" value="ARFGAP/RECO-RELATED"/>
    <property type="match status" value="1"/>
</dbReference>
<feature type="non-terminal residue" evidence="2">
    <location>
        <position position="1"/>
    </location>
</feature>
<comment type="caution">
    <text evidence="2">The sequence shown here is derived from an EMBL/GenBank/DDBJ whole genome shotgun (WGS) entry which is preliminary data.</text>
</comment>
<proteinExistence type="predicted"/>
<feature type="region of interest" description="Disordered" evidence="1">
    <location>
        <begin position="1"/>
        <end position="22"/>
    </location>
</feature>
<organism evidence="2 3">
    <name type="scientific">Genlisea aurea</name>
    <dbReference type="NCBI Taxonomy" id="192259"/>
    <lineage>
        <taxon>Eukaryota</taxon>
        <taxon>Viridiplantae</taxon>
        <taxon>Streptophyta</taxon>
        <taxon>Embryophyta</taxon>
        <taxon>Tracheophyta</taxon>
        <taxon>Spermatophyta</taxon>
        <taxon>Magnoliopsida</taxon>
        <taxon>eudicotyledons</taxon>
        <taxon>Gunneridae</taxon>
        <taxon>Pentapetalae</taxon>
        <taxon>asterids</taxon>
        <taxon>lamiids</taxon>
        <taxon>Lamiales</taxon>
        <taxon>Lentibulariaceae</taxon>
        <taxon>Genlisea</taxon>
    </lineage>
</organism>
<dbReference type="PANTHER" id="PTHR46085:SF4">
    <property type="entry name" value="ADP-RIBOSYLATION FACTOR GTPASE-ACTIVATING PROTEIN AGD14-RELATED"/>
    <property type="match status" value="1"/>
</dbReference>
<evidence type="ECO:0000313" key="3">
    <source>
        <dbReference type="Proteomes" id="UP000015453"/>
    </source>
</evidence>
<dbReference type="OrthoDB" id="6036at2759"/>
<name>S8C730_9LAMI</name>
<evidence type="ECO:0000313" key="2">
    <source>
        <dbReference type="EMBL" id="EPS62600.1"/>
    </source>
</evidence>
<gene>
    <name evidence="2" type="ORF">M569_12191</name>
</gene>
<feature type="compositionally biased region" description="Polar residues" evidence="1">
    <location>
        <begin position="1"/>
        <end position="15"/>
    </location>
</feature>
<dbReference type="EMBL" id="AUSU01006032">
    <property type="protein sequence ID" value="EPS62600.1"/>
    <property type="molecule type" value="Genomic_DNA"/>
</dbReference>
<feature type="non-terminal residue" evidence="2">
    <location>
        <position position="352"/>
    </location>
</feature>
<accession>S8C730</accession>
<keyword evidence="3" id="KW-1185">Reference proteome</keyword>
<dbReference type="Proteomes" id="UP000015453">
    <property type="component" value="Unassembled WGS sequence"/>
</dbReference>
<feature type="region of interest" description="Disordered" evidence="1">
    <location>
        <begin position="217"/>
        <end position="245"/>
    </location>
</feature>
<protein>
    <submittedName>
        <fullName evidence="2">Uncharacterized protein</fullName>
    </submittedName>
</protein>
<feature type="compositionally biased region" description="Polar residues" evidence="1">
    <location>
        <begin position="219"/>
        <end position="233"/>
    </location>
</feature>
<sequence>LMFTPSKQRASSFDGSSMPFKSVNSPGLVESGFIREQSAVSSLNRSSSSSLPHSSIPRTFNSSEPCSTTFVRQNFSPASLSHAAVEIEPSPLAGTVDISQPYPLTDLTGFESKNPSKGLETSSLSLFPVEQQQQLLASDVVGPTTGGWATFDMPQNVVAVNKENIAITDVPSSAGGGMMGNFNPFSVINESSINGDSTELKPSVSVNAFGLEAGGDAVSNDSQGFKIDSQSSPGDEAVPPSSGLSPNFAMELNLPTVSSLAGVDSLSNNPKSMNPFDLPDDSEVDPNSMFWDISSLQAALPNPQAPSSFISRVDHSWFPESFAASYAPIGVSFDPAAGSLGFVPGASPSTQI</sequence>
<evidence type="ECO:0000256" key="1">
    <source>
        <dbReference type="SAM" id="MobiDB-lite"/>
    </source>
</evidence>
<dbReference type="InterPro" id="IPR044820">
    <property type="entry name" value="AGD14-like"/>
</dbReference>
<dbReference type="GO" id="GO:0005096">
    <property type="term" value="F:GTPase activator activity"/>
    <property type="evidence" value="ECO:0007669"/>
    <property type="project" value="InterPro"/>
</dbReference>
<dbReference type="AlphaFoldDB" id="S8C730"/>
<reference evidence="2 3" key="1">
    <citation type="journal article" date="2013" name="BMC Genomics">
        <title>The miniature genome of a carnivorous plant Genlisea aurea contains a low number of genes and short non-coding sequences.</title>
        <authorList>
            <person name="Leushkin E.V."/>
            <person name="Sutormin R.A."/>
            <person name="Nabieva E.R."/>
            <person name="Penin A.A."/>
            <person name="Kondrashov A.S."/>
            <person name="Logacheva M.D."/>
        </authorList>
    </citation>
    <scope>NUCLEOTIDE SEQUENCE [LARGE SCALE GENOMIC DNA]</scope>
</reference>